<organism evidence="2 3">
    <name type="scientific">Ciona savignyi</name>
    <name type="common">Pacific transparent sea squirt</name>
    <dbReference type="NCBI Taxonomy" id="51511"/>
    <lineage>
        <taxon>Eukaryota</taxon>
        <taxon>Metazoa</taxon>
        <taxon>Chordata</taxon>
        <taxon>Tunicata</taxon>
        <taxon>Ascidiacea</taxon>
        <taxon>Phlebobranchia</taxon>
        <taxon>Cionidae</taxon>
        <taxon>Ciona</taxon>
    </lineage>
</organism>
<evidence type="ECO:0000313" key="3">
    <source>
        <dbReference type="Proteomes" id="UP000007875"/>
    </source>
</evidence>
<feature type="compositionally biased region" description="Pro residues" evidence="1">
    <location>
        <begin position="16"/>
        <end position="26"/>
    </location>
</feature>
<dbReference type="GeneTree" id="ENSGT00660000096911"/>
<feature type="compositionally biased region" description="Polar residues" evidence="1">
    <location>
        <begin position="1"/>
        <end position="10"/>
    </location>
</feature>
<reference evidence="2" key="3">
    <citation type="submission" date="2025-09" db="UniProtKB">
        <authorList>
            <consortium name="Ensembl"/>
        </authorList>
    </citation>
    <scope>IDENTIFICATION</scope>
</reference>
<evidence type="ECO:0000256" key="1">
    <source>
        <dbReference type="SAM" id="MobiDB-lite"/>
    </source>
</evidence>
<feature type="region of interest" description="Disordered" evidence="1">
    <location>
        <begin position="1"/>
        <end position="99"/>
    </location>
</feature>
<accession>H2YSB1</accession>
<dbReference type="AlphaFoldDB" id="H2YSB1"/>
<sequence>MSQSNQQTQLLHRGPNVPPASVPPPSARTAEISEPAPTAPRVDNASQVKKNEIKMKNRSSWSNLAQSWGSKGISQPLTPTPPQLPRPTNAADSFETFRK</sequence>
<name>H2YSB1_CIOSA</name>
<dbReference type="Proteomes" id="UP000007875">
    <property type="component" value="Unassembled WGS sequence"/>
</dbReference>
<reference evidence="2" key="2">
    <citation type="submission" date="2025-08" db="UniProtKB">
        <authorList>
            <consortium name="Ensembl"/>
        </authorList>
    </citation>
    <scope>IDENTIFICATION</scope>
</reference>
<proteinExistence type="predicted"/>
<protein>
    <submittedName>
        <fullName evidence="2">Uncharacterized protein</fullName>
    </submittedName>
</protein>
<keyword evidence="3" id="KW-1185">Reference proteome</keyword>
<reference evidence="3" key="1">
    <citation type="submission" date="2003-08" db="EMBL/GenBank/DDBJ databases">
        <authorList>
            <person name="Birren B."/>
            <person name="Nusbaum C."/>
            <person name="Abebe A."/>
            <person name="Abouelleil A."/>
            <person name="Adekoya E."/>
            <person name="Ait-zahra M."/>
            <person name="Allen N."/>
            <person name="Allen T."/>
            <person name="An P."/>
            <person name="Anderson M."/>
            <person name="Anderson S."/>
            <person name="Arachchi H."/>
            <person name="Armbruster J."/>
            <person name="Bachantsang P."/>
            <person name="Baldwin J."/>
            <person name="Barry A."/>
            <person name="Bayul T."/>
            <person name="Blitshsteyn B."/>
            <person name="Bloom T."/>
            <person name="Blye J."/>
            <person name="Boguslavskiy L."/>
            <person name="Borowsky M."/>
            <person name="Boukhgalter B."/>
            <person name="Brunache A."/>
            <person name="Butler J."/>
            <person name="Calixte N."/>
            <person name="Calvo S."/>
            <person name="Camarata J."/>
            <person name="Campo K."/>
            <person name="Chang J."/>
            <person name="Cheshatsang Y."/>
            <person name="Citroen M."/>
            <person name="Collymore A."/>
            <person name="Considine T."/>
            <person name="Cook A."/>
            <person name="Cooke P."/>
            <person name="Corum B."/>
            <person name="Cuomo C."/>
            <person name="David R."/>
            <person name="Dawoe T."/>
            <person name="Degray S."/>
            <person name="Dodge S."/>
            <person name="Dooley K."/>
            <person name="Dorje P."/>
            <person name="Dorjee K."/>
            <person name="Dorris L."/>
            <person name="Duffey N."/>
            <person name="Dupes A."/>
            <person name="Elkins T."/>
            <person name="Engels R."/>
            <person name="Erickson J."/>
            <person name="Farina A."/>
            <person name="Faro S."/>
            <person name="Ferreira P."/>
            <person name="Fischer H."/>
            <person name="Fitzgerald M."/>
            <person name="Foley K."/>
            <person name="Gage D."/>
            <person name="Galagan J."/>
            <person name="Gearin G."/>
            <person name="Gnerre S."/>
            <person name="Gnirke A."/>
            <person name="Goyette A."/>
            <person name="Graham J."/>
            <person name="Grandbois E."/>
            <person name="Gyaltsen K."/>
            <person name="Hafez N."/>
            <person name="Hagopian D."/>
            <person name="Hagos B."/>
            <person name="Hall J."/>
            <person name="Hatcher B."/>
            <person name="Heller A."/>
            <person name="Higgins H."/>
            <person name="Honan T."/>
            <person name="Horn A."/>
            <person name="Houde N."/>
            <person name="Hughes L."/>
            <person name="Hulme W."/>
            <person name="Husby E."/>
            <person name="Iliev I."/>
            <person name="Jaffe D."/>
            <person name="Jones C."/>
            <person name="Kamal M."/>
            <person name="Kamat A."/>
            <person name="Kamvysselis M."/>
            <person name="Karlsson E."/>
            <person name="Kells C."/>
            <person name="Kieu A."/>
            <person name="Kisner P."/>
            <person name="Kodira C."/>
            <person name="Kulbokas E."/>
            <person name="Labutti K."/>
            <person name="Lama D."/>
            <person name="Landers T."/>
            <person name="Leger J."/>
            <person name="Levine S."/>
            <person name="Lewis D."/>
            <person name="Lewis T."/>
            <person name="Lindblad-toh K."/>
            <person name="Liu X."/>
            <person name="Lokyitsang T."/>
            <person name="Lokyitsang Y."/>
            <person name="Lucien O."/>
            <person name="Lui A."/>
            <person name="Ma L.J."/>
            <person name="Mabbitt R."/>
            <person name="Macdonald J."/>
            <person name="Maclean C."/>
            <person name="Major J."/>
            <person name="Manning J."/>
            <person name="Marabella R."/>
            <person name="Maru K."/>
            <person name="Matthews C."/>
            <person name="Mauceli E."/>
            <person name="Mccarthy M."/>
            <person name="Mcdonough S."/>
            <person name="Mcghee T."/>
            <person name="Meldrim J."/>
            <person name="Meneus L."/>
            <person name="Mesirov J."/>
            <person name="Mihalev A."/>
            <person name="Mihova T."/>
            <person name="Mikkelsen T."/>
            <person name="Mlenga V."/>
            <person name="Moru K."/>
            <person name="Mozes J."/>
            <person name="Mulrain L."/>
            <person name="Munson G."/>
            <person name="Naylor J."/>
            <person name="Newes C."/>
            <person name="Nguyen C."/>
            <person name="Nguyen N."/>
            <person name="Nguyen T."/>
            <person name="Nicol R."/>
            <person name="Nielsen C."/>
            <person name="Nizzari M."/>
            <person name="Norbu C."/>
            <person name="Norbu N."/>
            <person name="O'donnell P."/>
            <person name="Okoawo O."/>
            <person name="O'leary S."/>
            <person name="Omotosho B."/>
            <person name="O'neill K."/>
            <person name="Osman S."/>
            <person name="Parker S."/>
            <person name="Perrin D."/>
            <person name="Phunkhang P."/>
            <person name="Piqani B."/>
            <person name="Purcell S."/>
            <person name="Rachupka T."/>
            <person name="Ramasamy U."/>
            <person name="Rameau R."/>
            <person name="Ray V."/>
            <person name="Raymond C."/>
            <person name="Retta R."/>
            <person name="Richardson S."/>
            <person name="Rise C."/>
            <person name="Rodriguez J."/>
            <person name="Rogers J."/>
            <person name="Rogov P."/>
            <person name="Rutman M."/>
            <person name="Schupbach R."/>
            <person name="Seaman C."/>
            <person name="Settipalli S."/>
            <person name="Sharpe T."/>
            <person name="Sheridan J."/>
            <person name="Sherpa N."/>
            <person name="Shi J."/>
            <person name="Smirnov S."/>
            <person name="Smith C."/>
            <person name="Sougnez C."/>
            <person name="Spencer B."/>
            <person name="Stalker J."/>
            <person name="Stange-thomann N."/>
            <person name="Stavropoulos S."/>
            <person name="Stetson K."/>
            <person name="Stone C."/>
            <person name="Stone S."/>
            <person name="Stubbs M."/>
            <person name="Talamas J."/>
            <person name="Tchuinga P."/>
            <person name="Tenzing P."/>
            <person name="Tesfaye S."/>
            <person name="Theodore J."/>
            <person name="Thoulutsang Y."/>
            <person name="Topham K."/>
            <person name="Towey S."/>
            <person name="Tsamla T."/>
            <person name="Tsomo N."/>
            <person name="Vallee D."/>
            <person name="Vassiliev H."/>
            <person name="Venkataraman V."/>
            <person name="Vinson J."/>
            <person name="Vo A."/>
            <person name="Wade C."/>
            <person name="Wang S."/>
            <person name="Wangchuk T."/>
            <person name="Wangdi T."/>
            <person name="Whittaker C."/>
            <person name="Wilkinson J."/>
            <person name="Wu Y."/>
            <person name="Wyman D."/>
            <person name="Yadav S."/>
            <person name="Yang S."/>
            <person name="Yang X."/>
            <person name="Yeager S."/>
            <person name="Yee E."/>
            <person name="Young G."/>
            <person name="Zainoun J."/>
            <person name="Zembeck L."/>
            <person name="Zimmer A."/>
            <person name="Zody M."/>
            <person name="Lander E."/>
        </authorList>
    </citation>
    <scope>NUCLEOTIDE SEQUENCE [LARGE SCALE GENOMIC DNA]</scope>
</reference>
<evidence type="ECO:0000313" key="2">
    <source>
        <dbReference type="Ensembl" id="ENSCSAVP00000008221.1"/>
    </source>
</evidence>
<dbReference type="Ensembl" id="ENSCSAVT00000008329.1">
    <property type="protein sequence ID" value="ENSCSAVP00000008221.1"/>
    <property type="gene ID" value="ENSCSAVG00000004893.1"/>
</dbReference>
<dbReference type="HOGENOM" id="CLU_2326011_0_0_1"/>
<dbReference type="InParanoid" id="H2YSB1"/>
<feature type="compositionally biased region" description="Polar residues" evidence="1">
    <location>
        <begin position="58"/>
        <end position="73"/>
    </location>
</feature>